<dbReference type="Proteomes" id="UP000254866">
    <property type="component" value="Unassembled WGS sequence"/>
</dbReference>
<evidence type="ECO:0000256" key="2">
    <source>
        <dbReference type="ARBA" id="ARBA00022692"/>
    </source>
</evidence>
<comment type="caution">
    <text evidence="9">The sequence shown here is derived from an EMBL/GenBank/DDBJ whole genome shotgun (WGS) entry which is preliminary data.</text>
</comment>
<evidence type="ECO:0000256" key="1">
    <source>
        <dbReference type="ARBA" id="ARBA00004141"/>
    </source>
</evidence>
<feature type="transmembrane region" description="Helical" evidence="7">
    <location>
        <begin position="213"/>
        <end position="233"/>
    </location>
</feature>
<feature type="transmembrane region" description="Helical" evidence="7">
    <location>
        <begin position="97"/>
        <end position="124"/>
    </location>
</feature>
<dbReference type="AlphaFoldDB" id="A0A370TCP2"/>
<feature type="domain" description="Rhodopsin" evidence="8">
    <location>
        <begin position="43"/>
        <end position="278"/>
    </location>
</feature>
<comment type="similarity">
    <text evidence="5">Belongs to the SAT4 family.</text>
</comment>
<evidence type="ECO:0000256" key="5">
    <source>
        <dbReference type="ARBA" id="ARBA00038359"/>
    </source>
</evidence>
<dbReference type="GeneID" id="43602280"/>
<organism evidence="9 10">
    <name type="scientific">Venustampulla echinocandica</name>
    <dbReference type="NCBI Taxonomy" id="2656787"/>
    <lineage>
        <taxon>Eukaryota</taxon>
        <taxon>Fungi</taxon>
        <taxon>Dikarya</taxon>
        <taxon>Ascomycota</taxon>
        <taxon>Pezizomycotina</taxon>
        <taxon>Leotiomycetes</taxon>
        <taxon>Helotiales</taxon>
        <taxon>Pleuroascaceae</taxon>
        <taxon>Venustampulla</taxon>
    </lineage>
</organism>
<feature type="transmembrane region" description="Helical" evidence="7">
    <location>
        <begin position="177"/>
        <end position="201"/>
    </location>
</feature>
<dbReference type="GO" id="GO:0016020">
    <property type="term" value="C:membrane"/>
    <property type="evidence" value="ECO:0007669"/>
    <property type="project" value="UniProtKB-SubCell"/>
</dbReference>
<feature type="transmembrane region" description="Helical" evidence="7">
    <location>
        <begin position="56"/>
        <end position="77"/>
    </location>
</feature>
<dbReference type="RefSeq" id="XP_031865961.1">
    <property type="nucleotide sequence ID" value="XM_032018054.1"/>
</dbReference>
<evidence type="ECO:0000256" key="3">
    <source>
        <dbReference type="ARBA" id="ARBA00022989"/>
    </source>
</evidence>
<keyword evidence="2 7" id="KW-0812">Transmembrane</keyword>
<protein>
    <recommendedName>
        <fullName evidence="8">Rhodopsin domain-containing protein</fullName>
    </recommendedName>
</protein>
<keyword evidence="4 7" id="KW-0472">Membrane</keyword>
<sequence length="416" mass="46868">MDPAKAAKLFSPEFLAEDQSERLIHVVIIFAILEVLFVSLFLFSRYKFGTLKGFDVYLMVPAFIASYAHLALCIVFVKKGGLGKHTVSLSPERLKYFLKLELTLALLNPPAITLPKLAILCLYLRVFSTKIYRYGAFFIGAMLIVAWIVSFILQMAMCSPFEKLWDKSLPGKCLNEFQIFIWFGIPHIVTDVAIIILPLPLIWRLQTTTNQKIGLTLTFLTGSVGIITSIIRFAVFLKLADPELDLSWTGLDVVMWTTIEPGVYLIAACLPSLRPLLNPFFRDLGEFDFRGIRGRFRNNKVEDGNFNGNFNGNFKNIRLSGVSIGDRQGKILASSNSPRSGFTRLDKAWPKNFTNNGSNNDAPLTTCFRESVTEDDERLDHNKTPTHSEHNLNPIDFSTGIVVQKAFTISTEPVRR</sequence>
<dbReference type="InterPro" id="IPR052337">
    <property type="entry name" value="SAT4-like"/>
</dbReference>
<feature type="transmembrane region" description="Helical" evidence="7">
    <location>
        <begin position="23"/>
        <end position="44"/>
    </location>
</feature>
<keyword evidence="10" id="KW-1185">Reference proteome</keyword>
<dbReference type="InterPro" id="IPR049326">
    <property type="entry name" value="Rhodopsin_dom_fungi"/>
</dbReference>
<reference evidence="9 10" key="1">
    <citation type="journal article" date="2018" name="IMA Fungus">
        <title>IMA Genome-F 9: Draft genome sequence of Annulohypoxylon stygium, Aspergillus mulundensis, Berkeleyomyces basicola (syn. Thielaviopsis basicola), Ceratocystis smalleyi, two Cercospora beticola strains, Coleophoma cylindrospora, Fusarium fracticaudum, Phialophora cf. hyalina, and Morchella septimelata.</title>
        <authorList>
            <person name="Wingfield B.D."/>
            <person name="Bills G.F."/>
            <person name="Dong Y."/>
            <person name="Huang W."/>
            <person name="Nel W.J."/>
            <person name="Swalarsk-Parry B.S."/>
            <person name="Vaghefi N."/>
            <person name="Wilken P.M."/>
            <person name="An Z."/>
            <person name="de Beer Z.W."/>
            <person name="De Vos L."/>
            <person name="Chen L."/>
            <person name="Duong T.A."/>
            <person name="Gao Y."/>
            <person name="Hammerbacher A."/>
            <person name="Kikkert J.R."/>
            <person name="Li Y."/>
            <person name="Li H."/>
            <person name="Li K."/>
            <person name="Li Q."/>
            <person name="Liu X."/>
            <person name="Ma X."/>
            <person name="Naidoo K."/>
            <person name="Pethybridge S.J."/>
            <person name="Sun J."/>
            <person name="Steenkamp E.T."/>
            <person name="van der Nest M.A."/>
            <person name="van Wyk S."/>
            <person name="Wingfield M.J."/>
            <person name="Xiong C."/>
            <person name="Yue Q."/>
            <person name="Zhang X."/>
        </authorList>
    </citation>
    <scope>NUCLEOTIDE SEQUENCE [LARGE SCALE GENOMIC DNA]</scope>
    <source>
        <strain evidence="9 10">BP 5553</strain>
    </source>
</reference>
<feature type="compositionally biased region" description="Basic and acidic residues" evidence="6">
    <location>
        <begin position="378"/>
        <end position="390"/>
    </location>
</feature>
<name>A0A370TCP2_9HELO</name>
<dbReference type="PANTHER" id="PTHR33048:SF47">
    <property type="entry name" value="INTEGRAL MEMBRANE PROTEIN-RELATED"/>
    <property type="match status" value="1"/>
</dbReference>
<feature type="transmembrane region" description="Helical" evidence="7">
    <location>
        <begin position="136"/>
        <end position="157"/>
    </location>
</feature>
<comment type="subcellular location">
    <subcellularLocation>
        <location evidence="1">Membrane</location>
        <topology evidence="1">Multi-pass membrane protein</topology>
    </subcellularLocation>
</comment>
<proteinExistence type="inferred from homology"/>
<dbReference type="Pfam" id="PF20684">
    <property type="entry name" value="Fung_rhodopsin"/>
    <property type="match status" value="1"/>
</dbReference>
<evidence type="ECO:0000313" key="10">
    <source>
        <dbReference type="Proteomes" id="UP000254866"/>
    </source>
</evidence>
<evidence type="ECO:0000259" key="8">
    <source>
        <dbReference type="Pfam" id="PF20684"/>
    </source>
</evidence>
<gene>
    <name evidence="9" type="ORF">BP5553_09431</name>
</gene>
<evidence type="ECO:0000313" key="9">
    <source>
        <dbReference type="EMBL" id="RDL32029.1"/>
    </source>
</evidence>
<dbReference type="EMBL" id="NPIC01000011">
    <property type="protein sequence ID" value="RDL32029.1"/>
    <property type="molecule type" value="Genomic_DNA"/>
</dbReference>
<evidence type="ECO:0000256" key="6">
    <source>
        <dbReference type="SAM" id="MobiDB-lite"/>
    </source>
</evidence>
<keyword evidence="3 7" id="KW-1133">Transmembrane helix</keyword>
<dbReference type="OrthoDB" id="5401779at2759"/>
<accession>A0A370TCP2</accession>
<feature type="region of interest" description="Disordered" evidence="6">
    <location>
        <begin position="373"/>
        <end position="394"/>
    </location>
</feature>
<dbReference type="STRING" id="2656787.A0A370TCP2"/>
<evidence type="ECO:0000256" key="4">
    <source>
        <dbReference type="ARBA" id="ARBA00023136"/>
    </source>
</evidence>
<evidence type="ECO:0000256" key="7">
    <source>
        <dbReference type="SAM" id="Phobius"/>
    </source>
</evidence>
<dbReference type="PANTHER" id="PTHR33048">
    <property type="entry name" value="PTH11-LIKE INTEGRAL MEMBRANE PROTEIN (AFU_ORTHOLOGUE AFUA_5G11245)"/>
    <property type="match status" value="1"/>
</dbReference>